<protein>
    <recommendedName>
        <fullName evidence="4 5">Large ribosomal subunit protein uL29</fullName>
    </recommendedName>
</protein>
<evidence type="ECO:0000256" key="3">
    <source>
        <dbReference type="ARBA" id="ARBA00023274"/>
    </source>
</evidence>
<dbReference type="HAMAP" id="MF_00374">
    <property type="entry name" value="Ribosomal_uL29"/>
    <property type="match status" value="1"/>
</dbReference>
<dbReference type="GO" id="GO:0003735">
    <property type="term" value="F:structural constituent of ribosome"/>
    <property type="evidence" value="ECO:0007669"/>
    <property type="project" value="InterPro"/>
</dbReference>
<accession>A0AAX3NAM8</accession>
<gene>
    <name evidence="5 6" type="primary">rpmC</name>
    <name evidence="6" type="ORF">ONB71_00220</name>
</gene>
<dbReference type="Proteomes" id="UP001214992">
    <property type="component" value="Chromosome"/>
</dbReference>
<dbReference type="Gene3D" id="6.10.140.1970">
    <property type="match status" value="1"/>
</dbReference>
<reference evidence="6" key="1">
    <citation type="submission" date="2022-11" db="EMBL/GenBank/DDBJ databases">
        <title>Genomic comparisons reveal selection pressure and functional variation between nutritional endosymbionts of cave-adapted and epigean Hawaiian planthoppers.</title>
        <authorList>
            <person name="Gossett J.M."/>
            <person name="Porter M.L."/>
            <person name="Vasquez Y."/>
            <person name="Bennett G.M."/>
            <person name="Chong R.A."/>
        </authorList>
    </citation>
    <scope>NUCLEOTIDE SEQUENCE</scope>
    <source>
        <strain evidence="6">OPOL2</strain>
    </source>
</reference>
<organism evidence="6 7">
    <name type="scientific">Candidatus Purcelliella pentastirinorum</name>
    <dbReference type="NCBI Taxonomy" id="472834"/>
    <lineage>
        <taxon>Bacteria</taxon>
        <taxon>Pseudomonadati</taxon>
        <taxon>Pseudomonadota</taxon>
        <taxon>Gammaproteobacteria</taxon>
        <taxon>Enterobacterales</taxon>
        <taxon>Enterobacteriaceae</taxon>
        <taxon>Candidatus Purcelliella</taxon>
    </lineage>
</organism>
<keyword evidence="3 5" id="KW-0687">Ribonucleoprotein</keyword>
<evidence type="ECO:0000313" key="6">
    <source>
        <dbReference type="EMBL" id="WDI78568.1"/>
    </source>
</evidence>
<proteinExistence type="inferred from homology"/>
<dbReference type="InterPro" id="IPR001854">
    <property type="entry name" value="Ribosomal_uL29"/>
</dbReference>
<evidence type="ECO:0000256" key="4">
    <source>
        <dbReference type="ARBA" id="ARBA00035204"/>
    </source>
</evidence>
<dbReference type="AlphaFoldDB" id="A0AAX3NAM8"/>
<dbReference type="Pfam" id="PF00831">
    <property type="entry name" value="Ribosomal_L29"/>
    <property type="match status" value="1"/>
</dbReference>
<sequence length="60" mass="7063">MKSPVLYNRNINNLNYELVSLYKKQFNLRMQVSSGKSNKTHLLKDNRRNIARVKTIINKG</sequence>
<dbReference type="GO" id="GO:1990904">
    <property type="term" value="C:ribonucleoprotein complex"/>
    <property type="evidence" value="ECO:0007669"/>
    <property type="project" value="UniProtKB-KW"/>
</dbReference>
<evidence type="ECO:0000256" key="1">
    <source>
        <dbReference type="ARBA" id="ARBA00009254"/>
    </source>
</evidence>
<dbReference type="EMBL" id="CP110496">
    <property type="protein sequence ID" value="WDI78568.1"/>
    <property type="molecule type" value="Genomic_DNA"/>
</dbReference>
<dbReference type="SUPFAM" id="SSF46561">
    <property type="entry name" value="Ribosomal protein L29 (L29p)"/>
    <property type="match status" value="1"/>
</dbReference>
<dbReference type="NCBIfam" id="TIGR00012">
    <property type="entry name" value="L29"/>
    <property type="match status" value="1"/>
</dbReference>
<dbReference type="GO" id="GO:0005840">
    <property type="term" value="C:ribosome"/>
    <property type="evidence" value="ECO:0007669"/>
    <property type="project" value="UniProtKB-KW"/>
</dbReference>
<dbReference type="GO" id="GO:0006412">
    <property type="term" value="P:translation"/>
    <property type="evidence" value="ECO:0007669"/>
    <property type="project" value="UniProtKB-UniRule"/>
</dbReference>
<keyword evidence="2 5" id="KW-0689">Ribosomal protein</keyword>
<comment type="similarity">
    <text evidence="1 5">Belongs to the universal ribosomal protein uL29 family.</text>
</comment>
<dbReference type="InterPro" id="IPR036049">
    <property type="entry name" value="Ribosomal_uL29_sf"/>
</dbReference>
<evidence type="ECO:0000313" key="7">
    <source>
        <dbReference type="Proteomes" id="UP001214992"/>
    </source>
</evidence>
<evidence type="ECO:0000256" key="2">
    <source>
        <dbReference type="ARBA" id="ARBA00022980"/>
    </source>
</evidence>
<dbReference type="RefSeq" id="WP_274360594.1">
    <property type="nucleotide sequence ID" value="NZ_CP110496.1"/>
</dbReference>
<dbReference type="CDD" id="cd00427">
    <property type="entry name" value="Ribosomal_L29_HIP"/>
    <property type="match status" value="1"/>
</dbReference>
<evidence type="ECO:0000256" key="5">
    <source>
        <dbReference type="HAMAP-Rule" id="MF_00374"/>
    </source>
</evidence>
<name>A0AAX3NAM8_9ENTR</name>